<keyword evidence="3" id="KW-1185">Reference proteome</keyword>
<keyword evidence="1" id="KW-0732">Signal</keyword>
<reference evidence="2 3" key="1">
    <citation type="submission" date="2020-08" db="EMBL/GenBank/DDBJ databases">
        <title>Genomic Encyclopedia of Type Strains, Phase IV (KMG-IV): sequencing the most valuable type-strain genomes for metagenomic binning, comparative biology and taxonomic classification.</title>
        <authorList>
            <person name="Goeker M."/>
        </authorList>
    </citation>
    <scope>NUCLEOTIDE SEQUENCE [LARGE SCALE GENOMIC DNA]</scope>
    <source>
        <strain evidence="2 3">DSM 29348</strain>
    </source>
</reference>
<evidence type="ECO:0000256" key="1">
    <source>
        <dbReference type="SAM" id="SignalP"/>
    </source>
</evidence>
<dbReference type="EMBL" id="JACIEB010000004">
    <property type="protein sequence ID" value="MBB3982517.1"/>
    <property type="molecule type" value="Genomic_DNA"/>
</dbReference>
<comment type="caution">
    <text evidence="2">The sequence shown here is derived from an EMBL/GenBank/DDBJ whole genome shotgun (WGS) entry which is preliminary data.</text>
</comment>
<dbReference type="Proteomes" id="UP000552757">
    <property type="component" value="Unassembled WGS sequence"/>
</dbReference>
<protein>
    <submittedName>
        <fullName evidence="2">Uncharacterized protein</fullName>
    </submittedName>
</protein>
<sequence>MRQANRMMWAAAMLLPLAACGKGDGSADLASLDAQLTNNAVDPAIKSALADQIVVDPNLTTQSNRNAVRPADKPANAALPVLSGDAAQAQQAALKLAGGRILSAPSPAIGPGEKPETLGALAREQKVGKGAADCAARMQYAMQWAGRLPEPFVAYPGSQLMEAAGAQGEGCSLRAVSFVTPVPRQQVVDFYFTQARRAGFTAEHRSIDGDNVLGGTRDKDGGAYLVMVSNGPDGKTSVDIIANNGV</sequence>
<evidence type="ECO:0000313" key="3">
    <source>
        <dbReference type="Proteomes" id="UP000552757"/>
    </source>
</evidence>
<name>A0A7W6GPG5_9SPHN</name>
<dbReference type="RefSeq" id="WP_246344537.1">
    <property type="nucleotide sequence ID" value="NZ_JACIEB010000004.1"/>
</dbReference>
<dbReference type="AlphaFoldDB" id="A0A7W6GPG5"/>
<accession>A0A7W6GPG5</accession>
<evidence type="ECO:0000313" key="2">
    <source>
        <dbReference type="EMBL" id="MBB3982517.1"/>
    </source>
</evidence>
<gene>
    <name evidence="2" type="ORF">GGR44_002180</name>
</gene>
<organism evidence="2 3">
    <name type="scientific">Sphingobium fontiphilum</name>
    <dbReference type="NCBI Taxonomy" id="944425"/>
    <lineage>
        <taxon>Bacteria</taxon>
        <taxon>Pseudomonadati</taxon>
        <taxon>Pseudomonadota</taxon>
        <taxon>Alphaproteobacteria</taxon>
        <taxon>Sphingomonadales</taxon>
        <taxon>Sphingomonadaceae</taxon>
        <taxon>Sphingobium</taxon>
    </lineage>
</organism>
<proteinExistence type="predicted"/>
<feature type="chain" id="PRO_5031501531" evidence="1">
    <location>
        <begin position="22"/>
        <end position="246"/>
    </location>
</feature>
<feature type="signal peptide" evidence="1">
    <location>
        <begin position="1"/>
        <end position="21"/>
    </location>
</feature>